<name>A0A8X6K736_TRICU</name>
<evidence type="ECO:0000313" key="2">
    <source>
        <dbReference type="EMBL" id="GFQ67235.1"/>
    </source>
</evidence>
<feature type="domain" description="DUF4371" evidence="1">
    <location>
        <begin position="95"/>
        <end position="332"/>
    </location>
</feature>
<comment type="caution">
    <text evidence="2">The sequence shown here is derived from an EMBL/GenBank/DDBJ whole genome shotgun (WGS) entry which is preliminary data.</text>
</comment>
<sequence>MKRRQGQPTITSFFKKLKAYNLDDAANVDKNFPNNSECNEQSNLSFKVNSGPKTNFRVVDEENGDNISHLDSDDNISDPVTSTGFQEIVHPVWQANRFDIGNTNRNSLDDTTKKKSTSFLKISAGKQLDIASQLDSQRTKEIAENRAAIEPIIRTILFCAEQELPLRGDHDSGALSLTRPEKKDGKFRALLRFRIESGDKNLEKHVLNSCKNATYMSPIIQNEVIQTCSDIVTEKVIDRISNAECFSLLGDETMDVSGTEQLSLCIRYFDIPDLQAPVLREDFVGFIPITDQSSENLANVILQRCDELNLDMTKCVGQGYYGAANMAGHLSGVQTRIRENYPKARYIHCASHRLNLTLSNVMSVPAIRNCLGVVSQVVNLFRNHSNANKIFQETIQEHAPDSKRNDFSGFVTQDLSKGTTVSSCF</sequence>
<gene>
    <name evidence="2" type="ORF">TNCT_627781</name>
</gene>
<dbReference type="InterPro" id="IPR025398">
    <property type="entry name" value="DUF4371"/>
</dbReference>
<reference evidence="2" key="1">
    <citation type="submission" date="2020-07" db="EMBL/GenBank/DDBJ databases">
        <title>Multicomponent nature underlies the extraordinary mechanical properties of spider dragline silk.</title>
        <authorList>
            <person name="Kono N."/>
            <person name="Nakamura H."/>
            <person name="Mori M."/>
            <person name="Yoshida Y."/>
            <person name="Ohtoshi R."/>
            <person name="Malay A.D."/>
            <person name="Moran D.A.P."/>
            <person name="Tomita M."/>
            <person name="Numata K."/>
            <person name="Arakawa K."/>
        </authorList>
    </citation>
    <scope>NUCLEOTIDE SEQUENCE</scope>
</reference>
<keyword evidence="3" id="KW-1185">Reference proteome</keyword>
<dbReference type="Pfam" id="PF14291">
    <property type="entry name" value="DUF4371"/>
    <property type="match status" value="1"/>
</dbReference>
<evidence type="ECO:0000313" key="3">
    <source>
        <dbReference type="Proteomes" id="UP000887116"/>
    </source>
</evidence>
<dbReference type="Proteomes" id="UP000887116">
    <property type="component" value="Unassembled WGS sequence"/>
</dbReference>
<dbReference type="InterPro" id="IPR012337">
    <property type="entry name" value="RNaseH-like_sf"/>
</dbReference>
<organism evidence="2 3">
    <name type="scientific">Trichonephila clavata</name>
    <name type="common">Joro spider</name>
    <name type="synonym">Nephila clavata</name>
    <dbReference type="NCBI Taxonomy" id="2740835"/>
    <lineage>
        <taxon>Eukaryota</taxon>
        <taxon>Metazoa</taxon>
        <taxon>Ecdysozoa</taxon>
        <taxon>Arthropoda</taxon>
        <taxon>Chelicerata</taxon>
        <taxon>Arachnida</taxon>
        <taxon>Araneae</taxon>
        <taxon>Araneomorphae</taxon>
        <taxon>Entelegynae</taxon>
        <taxon>Araneoidea</taxon>
        <taxon>Nephilidae</taxon>
        <taxon>Trichonephila</taxon>
    </lineage>
</organism>
<dbReference type="PANTHER" id="PTHR45749:SF21">
    <property type="entry name" value="DUF4371 DOMAIN-CONTAINING PROTEIN"/>
    <property type="match status" value="1"/>
</dbReference>
<proteinExistence type="predicted"/>
<dbReference type="PANTHER" id="PTHR45749">
    <property type="match status" value="1"/>
</dbReference>
<evidence type="ECO:0000259" key="1">
    <source>
        <dbReference type="Pfam" id="PF14291"/>
    </source>
</evidence>
<dbReference type="EMBL" id="BMAO01030318">
    <property type="protein sequence ID" value="GFQ67235.1"/>
    <property type="molecule type" value="Genomic_DNA"/>
</dbReference>
<accession>A0A8X6K736</accession>
<dbReference type="AlphaFoldDB" id="A0A8X6K736"/>
<dbReference type="SUPFAM" id="SSF53098">
    <property type="entry name" value="Ribonuclease H-like"/>
    <property type="match status" value="1"/>
</dbReference>
<dbReference type="OrthoDB" id="6516454at2759"/>
<protein>
    <submittedName>
        <fullName evidence="2">TTF-type domain-containing protein</fullName>
    </submittedName>
</protein>